<dbReference type="RefSeq" id="WP_241446946.1">
    <property type="nucleotide sequence ID" value="NZ_JAKZHW010000001.1"/>
</dbReference>
<organism evidence="2 3">
    <name type="scientific">Sphingomonas telluris</name>
    <dbReference type="NCBI Taxonomy" id="2907998"/>
    <lineage>
        <taxon>Bacteria</taxon>
        <taxon>Pseudomonadati</taxon>
        <taxon>Pseudomonadota</taxon>
        <taxon>Alphaproteobacteria</taxon>
        <taxon>Sphingomonadales</taxon>
        <taxon>Sphingomonadaceae</taxon>
        <taxon>Sphingomonas</taxon>
    </lineage>
</organism>
<name>A0ABS9VP03_9SPHN</name>
<sequence>MRPPVICLAAVLAGCSSPPPAAWNPPIAEIEGRVAGTPQRCVTIEQSNSLRPANRSTLLYRSGSTTWINHVQGDCGSFGQWDVLVTEPLGTQYCMGDLVRSFDPTSHIPGPTCRMGEFVPYTKPK</sequence>
<feature type="chain" id="PRO_5046939043" description="Outer membrane lipoprotein" evidence="1">
    <location>
        <begin position="22"/>
        <end position="125"/>
    </location>
</feature>
<evidence type="ECO:0008006" key="4">
    <source>
        <dbReference type="Google" id="ProtNLM"/>
    </source>
</evidence>
<protein>
    <recommendedName>
        <fullName evidence="4">Outer membrane lipoprotein</fullName>
    </recommendedName>
</protein>
<dbReference type="EMBL" id="JAKZHW010000001">
    <property type="protein sequence ID" value="MCH8616127.1"/>
    <property type="molecule type" value="Genomic_DNA"/>
</dbReference>
<dbReference type="Proteomes" id="UP001203058">
    <property type="component" value="Unassembled WGS sequence"/>
</dbReference>
<keyword evidence="1" id="KW-0732">Signal</keyword>
<accession>A0ABS9VP03</accession>
<gene>
    <name evidence="2" type="ORF">LZ016_08450</name>
</gene>
<proteinExistence type="predicted"/>
<comment type="caution">
    <text evidence="2">The sequence shown here is derived from an EMBL/GenBank/DDBJ whole genome shotgun (WGS) entry which is preliminary data.</text>
</comment>
<evidence type="ECO:0000313" key="3">
    <source>
        <dbReference type="Proteomes" id="UP001203058"/>
    </source>
</evidence>
<feature type="signal peptide" evidence="1">
    <location>
        <begin position="1"/>
        <end position="21"/>
    </location>
</feature>
<dbReference type="PROSITE" id="PS51257">
    <property type="entry name" value="PROKAR_LIPOPROTEIN"/>
    <property type="match status" value="1"/>
</dbReference>
<evidence type="ECO:0000313" key="2">
    <source>
        <dbReference type="EMBL" id="MCH8616127.1"/>
    </source>
</evidence>
<keyword evidence="3" id="KW-1185">Reference proteome</keyword>
<reference evidence="2 3" key="1">
    <citation type="submission" date="2022-03" db="EMBL/GenBank/DDBJ databases">
        <authorList>
            <person name="Jo J.-H."/>
            <person name="Im W.-T."/>
        </authorList>
    </citation>
    <scope>NUCLEOTIDE SEQUENCE [LARGE SCALE GENOMIC DNA]</scope>
    <source>
        <strain evidence="2 3">SM33</strain>
    </source>
</reference>
<evidence type="ECO:0000256" key="1">
    <source>
        <dbReference type="SAM" id="SignalP"/>
    </source>
</evidence>